<dbReference type="AlphaFoldDB" id="A0A3E1Y8X3"/>
<dbReference type="Proteomes" id="UP000260644">
    <property type="component" value="Unassembled WGS sequence"/>
</dbReference>
<gene>
    <name evidence="1" type="ORF">DVR12_14380</name>
</gene>
<accession>A0A3E1Y8X3</accession>
<name>A0A3E1Y8X3_9BACT</name>
<reference evidence="1 2" key="1">
    <citation type="submission" date="2018-07" db="EMBL/GenBank/DDBJ databases">
        <title>Chitinophaga K2CV101002-2 sp. nov., isolated from a monsoon evergreen broad-leaved forest soil.</title>
        <authorList>
            <person name="Lv Y."/>
        </authorList>
    </citation>
    <scope>NUCLEOTIDE SEQUENCE [LARGE SCALE GENOMIC DNA]</scope>
    <source>
        <strain evidence="1 2">GDMCC 1.1288</strain>
    </source>
</reference>
<dbReference type="EMBL" id="QPMM01000007">
    <property type="protein sequence ID" value="RFS21840.1"/>
    <property type="molecule type" value="Genomic_DNA"/>
</dbReference>
<dbReference type="RefSeq" id="WP_116976445.1">
    <property type="nucleotide sequence ID" value="NZ_QPMM01000007.1"/>
</dbReference>
<protein>
    <submittedName>
        <fullName evidence="1">Uncharacterized protein</fullName>
    </submittedName>
</protein>
<keyword evidence="2" id="KW-1185">Reference proteome</keyword>
<organism evidence="1 2">
    <name type="scientific">Chitinophaga silvatica</name>
    <dbReference type="NCBI Taxonomy" id="2282649"/>
    <lineage>
        <taxon>Bacteria</taxon>
        <taxon>Pseudomonadati</taxon>
        <taxon>Bacteroidota</taxon>
        <taxon>Chitinophagia</taxon>
        <taxon>Chitinophagales</taxon>
        <taxon>Chitinophagaceae</taxon>
        <taxon>Chitinophaga</taxon>
    </lineage>
</organism>
<evidence type="ECO:0000313" key="2">
    <source>
        <dbReference type="Proteomes" id="UP000260644"/>
    </source>
</evidence>
<evidence type="ECO:0000313" key="1">
    <source>
        <dbReference type="EMBL" id="RFS21840.1"/>
    </source>
</evidence>
<sequence>MKKLLIAAAAVGAAASLAMYFRKTRQGRRLLEQGADAAQEAQDAIRKYVRKSKKDGKHIYSNSMG</sequence>
<proteinExistence type="predicted"/>
<comment type="caution">
    <text evidence="1">The sequence shown here is derived from an EMBL/GenBank/DDBJ whole genome shotgun (WGS) entry which is preliminary data.</text>
</comment>